<dbReference type="InterPro" id="IPR002937">
    <property type="entry name" value="Amino_oxidase"/>
</dbReference>
<dbReference type="Pfam" id="PF01593">
    <property type="entry name" value="Amino_oxidase"/>
    <property type="match status" value="1"/>
</dbReference>
<dbReference type="PANTHER" id="PTHR42923">
    <property type="entry name" value="PROTOPORPHYRINOGEN OXIDASE"/>
    <property type="match status" value="1"/>
</dbReference>
<keyword evidence="3" id="KW-1185">Reference proteome</keyword>
<dbReference type="Gene3D" id="1.10.405.10">
    <property type="entry name" value="Guanine Nucleotide Dissociation Inhibitor, domain 1"/>
    <property type="match status" value="1"/>
</dbReference>
<dbReference type="RefSeq" id="WP_338396610.1">
    <property type="nucleotide sequence ID" value="NZ_AP025292.1"/>
</dbReference>
<feature type="domain" description="Amine oxidase" evidence="1">
    <location>
        <begin position="70"/>
        <end position="500"/>
    </location>
</feature>
<sequence>MQRRQFIKRSTAGLFALPLWQVACNQKSTLPFPFKIRSEDQSGHFLRFGLPDWEAEQDQHFKTVVVGGGVAGLSAACHLQDQDFVLLEMADRLGGTSSAVEHQQQWIGQGAHYDLAYPENFGKEVLAFLEQLKIIRYNPIAKLWQFNDRQHIIPPYAEAQYWQQGDRRPQLIGDFDDHQAFTALLSEYQGKMPLPSRLIDKEHLHLNSLSFKDFLTQAHPFKLQSLEAIDYVMRDDYGAKSDQVSALAGIHYFMCRPYGDPSVEIFSPTSGNYYFIDKMAKQLPSAKCRLQQMVVNIETAAHGYSLQVLDLKKERQYHIHCEQLIFAAPKFLLPTIFPAHASTFKAVKYSPWLVINYVLKKPLHQSTNFWQNEYITANHPLVGIVNTASHREQESVQVISLYHNYQPQERQHLLKIKKDPSEVFQFGLKAIEELIQEDITEQVATAYLHFMGHAMPIPSVGYLNQPIQSPDNLAFAGVDTFRLPLLFEAIDSGIQAAQKMSTPTI</sequence>
<evidence type="ECO:0000259" key="1">
    <source>
        <dbReference type="Pfam" id="PF01593"/>
    </source>
</evidence>
<dbReference type="Gene3D" id="3.50.50.60">
    <property type="entry name" value="FAD/NAD(P)-binding domain"/>
    <property type="match status" value="1"/>
</dbReference>
<reference evidence="2 3" key="1">
    <citation type="submission" date="2021-12" db="EMBL/GenBank/DDBJ databases">
        <title>Genome sequencing of bacteria with rrn-lacking chromosome and rrn-plasmid.</title>
        <authorList>
            <person name="Anda M."/>
            <person name="Iwasaki W."/>
        </authorList>
    </citation>
    <scope>NUCLEOTIDE SEQUENCE [LARGE SCALE GENOMIC DNA]</scope>
    <source>
        <strain evidence="2 3">NBRC 101262</strain>
    </source>
</reference>
<gene>
    <name evidence="2" type="ORF">PEPS_14240</name>
</gene>
<evidence type="ECO:0000313" key="2">
    <source>
        <dbReference type="EMBL" id="BDC99143.1"/>
    </source>
</evidence>
<proteinExistence type="predicted"/>
<dbReference type="InterPro" id="IPR036188">
    <property type="entry name" value="FAD/NAD-bd_sf"/>
</dbReference>
<dbReference type="SUPFAM" id="SSF51905">
    <property type="entry name" value="FAD/NAD(P)-binding domain"/>
    <property type="match status" value="1"/>
</dbReference>
<dbReference type="Proteomes" id="UP001354989">
    <property type="component" value="Chromosome"/>
</dbReference>
<evidence type="ECO:0000313" key="3">
    <source>
        <dbReference type="Proteomes" id="UP001354989"/>
    </source>
</evidence>
<protein>
    <submittedName>
        <fullName evidence="2">Amino oxidase</fullName>
    </submittedName>
</protein>
<accession>A0ABM7VDZ0</accession>
<name>A0ABM7VDZ0_9BACT</name>
<dbReference type="InterPro" id="IPR050464">
    <property type="entry name" value="Zeta_carotene_desat/Oxidored"/>
</dbReference>
<dbReference type="Gene3D" id="3.90.660.10">
    <property type="match status" value="1"/>
</dbReference>
<dbReference type="EMBL" id="AP025292">
    <property type="protein sequence ID" value="BDC99143.1"/>
    <property type="molecule type" value="Genomic_DNA"/>
</dbReference>
<organism evidence="2 3">
    <name type="scientific">Persicobacter psychrovividus</name>
    <dbReference type="NCBI Taxonomy" id="387638"/>
    <lineage>
        <taxon>Bacteria</taxon>
        <taxon>Pseudomonadati</taxon>
        <taxon>Bacteroidota</taxon>
        <taxon>Cytophagia</taxon>
        <taxon>Cytophagales</taxon>
        <taxon>Persicobacteraceae</taxon>
        <taxon>Persicobacter</taxon>
    </lineage>
</organism>